<keyword evidence="14" id="KW-1185">Reference proteome</keyword>
<dbReference type="RefSeq" id="XP_035872525.1">
    <property type="nucleotide sequence ID" value="XM_036016632.1"/>
</dbReference>
<dbReference type="GO" id="GO:0000978">
    <property type="term" value="F:RNA polymerase II cis-regulatory region sequence-specific DNA binding"/>
    <property type="evidence" value="ECO:0007669"/>
    <property type="project" value="TreeGrafter"/>
</dbReference>
<accession>A0A7E6CZR8</accession>
<evidence type="ECO:0000256" key="3">
    <source>
        <dbReference type="ARBA" id="ARBA00022737"/>
    </source>
</evidence>
<evidence type="ECO:0000256" key="8">
    <source>
        <dbReference type="ARBA" id="ARBA00023242"/>
    </source>
</evidence>
<evidence type="ECO:0000256" key="6">
    <source>
        <dbReference type="ARBA" id="ARBA00023015"/>
    </source>
</evidence>
<dbReference type="EMBL" id="JABVXQ010000009">
    <property type="protein sequence ID" value="KAF6091436.1"/>
    <property type="molecule type" value="Genomic_DNA"/>
</dbReference>
<feature type="compositionally biased region" description="Polar residues" evidence="11">
    <location>
        <begin position="756"/>
        <end position="787"/>
    </location>
</feature>
<dbReference type="PROSITE" id="PS00028">
    <property type="entry name" value="ZINC_FINGER_C2H2_1"/>
    <property type="match status" value="6"/>
</dbReference>
<dbReference type="FunFam" id="3.30.160.60:FF:000302">
    <property type="entry name" value="Spalt-like transcription factor 1"/>
    <property type="match status" value="1"/>
</dbReference>
<name>A0A7E6CZR8_9CHIR</name>
<keyword evidence="3" id="KW-0677">Repeat</keyword>
<reference evidence="16" key="2">
    <citation type="submission" date="2025-04" db="UniProtKB">
        <authorList>
            <consortium name="RefSeq"/>
        </authorList>
    </citation>
    <scope>IDENTIFICATION</scope>
    <source>
        <tissue evidence="16">Muscle</tissue>
    </source>
</reference>
<evidence type="ECO:0000259" key="12">
    <source>
        <dbReference type="PROSITE" id="PS50157"/>
    </source>
</evidence>
<feature type="region of interest" description="Disordered" evidence="11">
    <location>
        <begin position="1000"/>
        <end position="1029"/>
    </location>
</feature>
<evidence type="ECO:0000313" key="16">
    <source>
        <dbReference type="RefSeq" id="XP_035872525.1"/>
    </source>
</evidence>
<keyword evidence="4 10" id="KW-0863">Zinc-finger</keyword>
<evidence type="ECO:0000313" key="13">
    <source>
        <dbReference type="EMBL" id="KAF6091436.1"/>
    </source>
</evidence>
<keyword evidence="5" id="KW-0862">Zinc</keyword>
<feature type="compositionally biased region" description="Polar residues" evidence="11">
    <location>
        <begin position="1000"/>
        <end position="1016"/>
    </location>
</feature>
<feature type="region of interest" description="Disordered" evidence="11">
    <location>
        <begin position="734"/>
        <end position="804"/>
    </location>
</feature>
<feature type="region of interest" description="Disordered" evidence="11">
    <location>
        <begin position="1"/>
        <end position="30"/>
    </location>
</feature>
<organism evidence="14 16">
    <name type="scientific">Phyllostomus discolor</name>
    <name type="common">pale spear-nosed bat</name>
    <dbReference type="NCBI Taxonomy" id="89673"/>
    <lineage>
        <taxon>Eukaryota</taxon>
        <taxon>Metazoa</taxon>
        <taxon>Chordata</taxon>
        <taxon>Craniata</taxon>
        <taxon>Vertebrata</taxon>
        <taxon>Euteleostomi</taxon>
        <taxon>Mammalia</taxon>
        <taxon>Eutheria</taxon>
        <taxon>Laurasiatheria</taxon>
        <taxon>Chiroptera</taxon>
        <taxon>Yangochiroptera</taxon>
        <taxon>Phyllostomidae</taxon>
        <taxon>Phyllostominae</taxon>
        <taxon>Phyllostomus</taxon>
    </lineage>
</organism>
<dbReference type="InterPro" id="IPR036236">
    <property type="entry name" value="Znf_C2H2_sf"/>
</dbReference>
<dbReference type="PANTHER" id="PTHR23233:SF19">
    <property type="entry name" value="SAL-LIKE PROTEIN 4"/>
    <property type="match status" value="1"/>
</dbReference>
<dbReference type="FunFam" id="3.30.160.60:FF:000446">
    <property type="entry name" value="Zinc finger protein"/>
    <property type="match status" value="1"/>
</dbReference>
<keyword evidence="2" id="KW-0479">Metal-binding</keyword>
<dbReference type="GeneID" id="114505571"/>
<dbReference type="KEGG" id="pdic:114505571"/>
<evidence type="ECO:0000256" key="4">
    <source>
        <dbReference type="ARBA" id="ARBA00022771"/>
    </source>
</evidence>
<evidence type="ECO:0000256" key="7">
    <source>
        <dbReference type="ARBA" id="ARBA00023163"/>
    </source>
</evidence>
<evidence type="ECO:0000256" key="2">
    <source>
        <dbReference type="ARBA" id="ARBA00022723"/>
    </source>
</evidence>
<evidence type="ECO:0000313" key="15">
    <source>
        <dbReference type="Proteomes" id="UP000664940"/>
    </source>
</evidence>
<feature type="compositionally biased region" description="Basic and acidic residues" evidence="11">
    <location>
        <begin position="791"/>
        <end position="804"/>
    </location>
</feature>
<proteinExistence type="inferred from homology"/>
<feature type="compositionally biased region" description="Low complexity" evidence="11">
    <location>
        <begin position="117"/>
        <end position="129"/>
    </location>
</feature>
<dbReference type="FunFam" id="3.30.160.60:FF:000130">
    <property type="entry name" value="Spalt-like transcription factor 4"/>
    <property type="match status" value="2"/>
</dbReference>
<dbReference type="GO" id="GO:0000981">
    <property type="term" value="F:DNA-binding transcription factor activity, RNA polymerase II-specific"/>
    <property type="evidence" value="ECO:0007669"/>
    <property type="project" value="TreeGrafter"/>
</dbReference>
<dbReference type="Proteomes" id="UP000504628">
    <property type="component" value="Chromosome X"/>
</dbReference>
<dbReference type="SMART" id="SM00355">
    <property type="entry name" value="ZnF_C2H2"/>
    <property type="match status" value="7"/>
</dbReference>
<dbReference type="InterPro" id="IPR013087">
    <property type="entry name" value="Znf_C2H2_type"/>
</dbReference>
<evidence type="ECO:0000256" key="9">
    <source>
        <dbReference type="ARBA" id="ARBA00038474"/>
    </source>
</evidence>
<dbReference type="OrthoDB" id="9998363at2759"/>
<feature type="domain" description="C2H2-type" evidence="12">
    <location>
        <begin position="379"/>
        <end position="406"/>
    </location>
</feature>
<evidence type="ECO:0000256" key="11">
    <source>
        <dbReference type="SAM" id="MobiDB-lite"/>
    </source>
</evidence>
<evidence type="ECO:0000256" key="5">
    <source>
        <dbReference type="ARBA" id="ARBA00022833"/>
    </source>
</evidence>
<protein>
    <submittedName>
        <fullName evidence="16">Sal-like protein 4</fullName>
    </submittedName>
    <submittedName>
        <fullName evidence="13">Spalt like transcription factor 4</fullName>
    </submittedName>
</protein>
<feature type="domain" description="C2H2-type" evidence="12">
    <location>
        <begin position="565"/>
        <end position="592"/>
    </location>
</feature>
<evidence type="ECO:0000256" key="1">
    <source>
        <dbReference type="ARBA" id="ARBA00004123"/>
    </source>
</evidence>
<gene>
    <name evidence="16" type="primary">LOC114505571</name>
    <name evidence="13" type="ORF">HJG60_016805</name>
</gene>
<feature type="region of interest" description="Disordered" evidence="11">
    <location>
        <begin position="117"/>
        <end position="149"/>
    </location>
</feature>
<comment type="similarity">
    <text evidence="9">Belongs to the sal C2H2-type zinc-finger protein family.</text>
</comment>
<sequence>MPRFKQVKPQHINLEKHQGRQQPQHQAPEFTDVAPAAPVAGELGTPVNYVGTGDDMIGDQVPAKRPRREETHICEKCCGEFFSFSELLEHKKNCTERLPVFVMNDSEGLVPLEDFSGAVSSHQPQSSSSKDSHREDGSSSGDGKEKPGAESVLYLKKESTLPSLPQDLSYLPKGKVTSTNVTLQALWGTKVAVKQQSADALPASLPGANRIPSVLEQIFCLQKQQLQQIQLIEQIRIQMDMWATNTVHSGTTGADNLNTLGNRVSQPVSSAVASLSQKAGSQGLPLDTLKQARLPHTNIPPTTSSVSSGLTSSALRLDGSRVLPSRLSGTLLPETRSSVLFQSPCSTAPLDLSKQGKEKPPNMFPADVKSKNLSGSCKRVCKYCGRVFETDTSLQIHLCSHTGKKLFTCSICGHWFTSEGTLKEHFYQHLRAKENAQLLAEFHNRMAMGSGARCVRSVPVPVGESSLSLGSRPVLVPGTPKVGLPQNLFLVSNPKDLKSGPLAQDLHPRPSPEIEDGSMYSGVGPSHSSLRVGGFQGRGRPELGSQTLKLQQLVKNVDKATADPNECLICHRALSCQSSLRMHYRTHAEERPFRCTICDRAFSTKGSLKIHLGVHQTNTSVKTQYSCPICQKKFTNAVMLQQHIRMHMGGHIPNTPLPENPNDLAGSELMVVSESGSTSAVCHNDIECIDVDEVSSQDAPSSSSKVPVPLSSIHLASPTLGFTMVTPIDAPGKVSPAPVVLKQQSSRGKGSVKSGCLTNDSSSVMGDPQPQSRSPDVQETASFQGSQAEGIKYKSPDAGGKTERLESSLTEMEGWSSLPSDRAQPAYVKVEVSGASGCSARSPGMTPLLMARPGQQSKQYGCTWYRENHSSASALQIREQTRTRKKPFVCSICGQAFTTKGKLQVHYMTHVANNSSAHGGRKLAIENTTDLSGTDGKKLPEMFPQKIMAPSVSMGPVMGNQYTNMPNDGLATKTNKISVIKTVGISTPLASLGASPLVSNTTVSKVDSQRSQTPVPSLTGGKRDSGQLS</sequence>
<dbReference type="GO" id="GO:0005634">
    <property type="term" value="C:nucleus"/>
    <property type="evidence" value="ECO:0007669"/>
    <property type="project" value="UniProtKB-SubCell"/>
</dbReference>
<dbReference type="PROSITE" id="PS50157">
    <property type="entry name" value="ZINC_FINGER_C2H2_2"/>
    <property type="match status" value="6"/>
</dbReference>
<keyword evidence="8" id="KW-0539">Nucleus</keyword>
<feature type="domain" description="C2H2-type" evidence="12">
    <location>
        <begin position="407"/>
        <end position="434"/>
    </location>
</feature>
<dbReference type="GO" id="GO:0008270">
    <property type="term" value="F:zinc ion binding"/>
    <property type="evidence" value="ECO:0007669"/>
    <property type="project" value="UniProtKB-KW"/>
</dbReference>
<comment type="subcellular location">
    <subcellularLocation>
        <location evidence="1">Nucleus</location>
    </subcellularLocation>
</comment>
<dbReference type="PANTHER" id="PTHR23233">
    <property type="entry name" value="SAL-LIKE PROTEIN"/>
    <property type="match status" value="1"/>
</dbReference>
<feature type="domain" description="C2H2-type" evidence="12">
    <location>
        <begin position="625"/>
        <end position="652"/>
    </location>
</feature>
<dbReference type="InterPro" id="IPR051565">
    <property type="entry name" value="Sal_C2H2-zinc-finger"/>
</dbReference>
<dbReference type="SUPFAM" id="SSF57667">
    <property type="entry name" value="beta-beta-alpha zinc fingers"/>
    <property type="match status" value="4"/>
</dbReference>
<evidence type="ECO:0000313" key="14">
    <source>
        <dbReference type="Proteomes" id="UP000504628"/>
    </source>
</evidence>
<dbReference type="Pfam" id="PF00096">
    <property type="entry name" value="zf-C2H2"/>
    <property type="match status" value="4"/>
</dbReference>
<reference evidence="13 15" key="1">
    <citation type="journal article" date="2020" name="Nature">
        <title>Six reference-quality genomes reveal evolution of bat adaptations.</title>
        <authorList>
            <person name="Jebb D."/>
            <person name="Huang Z."/>
            <person name="Pippel M."/>
            <person name="Hughes G.M."/>
            <person name="Lavrichenko K."/>
            <person name="Devanna P."/>
            <person name="Winkler S."/>
            <person name="Jermiin L.S."/>
            <person name="Skirmuntt E.C."/>
            <person name="Katzourakis A."/>
            <person name="Burkitt-Gray L."/>
            <person name="Ray D.A."/>
            <person name="Sullivan K.A.M."/>
            <person name="Roscito J.G."/>
            <person name="Kirilenko B.M."/>
            <person name="Davalos L.M."/>
            <person name="Corthals A.P."/>
            <person name="Power M.L."/>
            <person name="Jones G."/>
            <person name="Ransome R.D."/>
            <person name="Dechmann D.K.N."/>
            <person name="Locatelli A.G."/>
            <person name="Puechmaille S.J."/>
            <person name="Fedrigo O."/>
            <person name="Jarvis E.D."/>
            <person name="Hiller M."/>
            <person name="Vernes S.C."/>
            <person name="Myers E.W."/>
            <person name="Teeling E.C."/>
        </authorList>
    </citation>
    <scope>NUCLEOTIDE SEQUENCE [LARGE SCALE GENOMIC DNA]</scope>
    <source>
        <strain evidence="13">Bat1K_MPI-CBG_1</strain>
    </source>
</reference>
<keyword evidence="6" id="KW-0805">Transcription regulation</keyword>
<feature type="domain" description="C2H2-type" evidence="12">
    <location>
        <begin position="593"/>
        <end position="620"/>
    </location>
</feature>
<keyword evidence="7" id="KW-0804">Transcription</keyword>
<evidence type="ECO:0000256" key="10">
    <source>
        <dbReference type="PROSITE-ProRule" id="PRU00042"/>
    </source>
</evidence>
<dbReference type="Proteomes" id="UP000664940">
    <property type="component" value="Unassembled WGS sequence"/>
</dbReference>
<feature type="domain" description="C2H2-type" evidence="12">
    <location>
        <begin position="888"/>
        <end position="915"/>
    </location>
</feature>
<feature type="compositionally biased region" description="Basic and acidic residues" evidence="11">
    <location>
        <begin position="130"/>
        <end position="148"/>
    </location>
</feature>
<dbReference type="AlphaFoldDB" id="A0A7E6CZR8"/>
<dbReference type="Gene3D" id="3.30.160.60">
    <property type="entry name" value="Classic Zinc Finger"/>
    <property type="match status" value="5"/>
</dbReference>